<keyword evidence="5" id="KW-1185">Reference proteome</keyword>
<accession>A0A6A5UZD6</accession>
<reference evidence="4" key="1">
    <citation type="journal article" date="2020" name="Stud. Mycol.">
        <title>101 Dothideomycetes genomes: a test case for predicting lifestyles and emergence of pathogens.</title>
        <authorList>
            <person name="Haridas S."/>
            <person name="Albert R."/>
            <person name="Binder M."/>
            <person name="Bloem J."/>
            <person name="Labutti K."/>
            <person name="Salamov A."/>
            <person name="Andreopoulos B."/>
            <person name="Baker S."/>
            <person name="Barry K."/>
            <person name="Bills G."/>
            <person name="Bluhm B."/>
            <person name="Cannon C."/>
            <person name="Castanera R."/>
            <person name="Culley D."/>
            <person name="Daum C."/>
            <person name="Ezra D."/>
            <person name="Gonzalez J."/>
            <person name="Henrissat B."/>
            <person name="Kuo A."/>
            <person name="Liang C."/>
            <person name="Lipzen A."/>
            <person name="Lutzoni F."/>
            <person name="Magnuson J."/>
            <person name="Mondo S."/>
            <person name="Nolan M."/>
            <person name="Ohm R."/>
            <person name="Pangilinan J."/>
            <person name="Park H.-J."/>
            <person name="Ramirez L."/>
            <person name="Alfaro M."/>
            <person name="Sun H."/>
            <person name="Tritt A."/>
            <person name="Yoshinaga Y."/>
            <person name="Zwiers L.-H."/>
            <person name="Turgeon B."/>
            <person name="Goodwin S."/>
            <person name="Spatafora J."/>
            <person name="Crous P."/>
            <person name="Grigoriev I."/>
        </authorList>
    </citation>
    <scope>NUCLEOTIDE SEQUENCE</scope>
    <source>
        <strain evidence="4">CBS 107.79</strain>
    </source>
</reference>
<evidence type="ECO:0000313" key="5">
    <source>
        <dbReference type="Proteomes" id="UP000800036"/>
    </source>
</evidence>
<dbReference type="GO" id="GO:0050346">
    <property type="term" value="F:trans-L-3-hydroxyproline dehydratase activity"/>
    <property type="evidence" value="ECO:0007669"/>
    <property type="project" value="UniProtKB-EC"/>
</dbReference>
<dbReference type="PANTHER" id="PTHR33442:SF1">
    <property type="entry name" value="TRANS-3-HYDROXY-L-PROLINE DEHYDRATASE"/>
    <property type="match status" value="1"/>
</dbReference>
<organism evidence="4 5">
    <name type="scientific">Bimuria novae-zelandiae CBS 107.79</name>
    <dbReference type="NCBI Taxonomy" id="1447943"/>
    <lineage>
        <taxon>Eukaryota</taxon>
        <taxon>Fungi</taxon>
        <taxon>Dikarya</taxon>
        <taxon>Ascomycota</taxon>
        <taxon>Pezizomycotina</taxon>
        <taxon>Dothideomycetes</taxon>
        <taxon>Pleosporomycetidae</taxon>
        <taxon>Pleosporales</taxon>
        <taxon>Massarineae</taxon>
        <taxon>Didymosphaeriaceae</taxon>
        <taxon>Bimuria</taxon>
    </lineage>
</organism>
<dbReference type="Gene3D" id="3.10.310.10">
    <property type="entry name" value="Diaminopimelate Epimerase, Chain A, domain 1"/>
    <property type="match status" value="2"/>
</dbReference>
<dbReference type="SUPFAM" id="SSF54506">
    <property type="entry name" value="Diaminopimelate epimerase-like"/>
    <property type="match status" value="1"/>
</dbReference>
<protein>
    <recommendedName>
        <fullName evidence="3">trans-L-3-hydroxyproline dehydratase</fullName>
        <ecNumber evidence="3">4.2.1.77</ecNumber>
    </recommendedName>
</protein>
<evidence type="ECO:0000256" key="1">
    <source>
        <dbReference type="ARBA" id="ARBA00001148"/>
    </source>
</evidence>
<dbReference type="Proteomes" id="UP000800036">
    <property type="component" value="Unassembled WGS sequence"/>
</dbReference>
<dbReference type="AlphaFoldDB" id="A0A6A5UZD6"/>
<dbReference type="EC" id="4.2.1.77" evidence="3"/>
<dbReference type="Pfam" id="PF05544">
    <property type="entry name" value="Pro_racemase"/>
    <property type="match status" value="1"/>
</dbReference>
<dbReference type="PANTHER" id="PTHR33442">
    <property type="entry name" value="TRANS-3-HYDROXY-L-PROLINE DEHYDRATASE"/>
    <property type="match status" value="1"/>
</dbReference>
<name>A0A6A5UZD6_9PLEO</name>
<dbReference type="InterPro" id="IPR008794">
    <property type="entry name" value="Pro_racemase_fam"/>
</dbReference>
<evidence type="ECO:0000256" key="3">
    <source>
        <dbReference type="ARBA" id="ARBA00013105"/>
    </source>
</evidence>
<comment type="similarity">
    <text evidence="2">Belongs to the proline racemase family.</text>
</comment>
<proteinExistence type="inferred from homology"/>
<sequence>MYGALLRRETELTKSGEAHIGVLFMTNDDYSTMCGHATIALGRFLVDTQDLVVFPRRAELPYDSESMIFTVNLHVPCGLVQISVPVTDGGARSDPSRPVTFVNVPSFATGRDIMVSIPEADIWPELGGREHELVSFCYGEAFTCLVSVNELGFKTLEKPCNHEALNYATRNLKRLVNGGSQYQKYMTHPEYSDLSSLYTVIVVDKNLGEPIGDSQGAETGLCYFGDQQIDRSPTGSAVAARVAYQFAIGELELGTSWIYHSLVSNASGGQGGFVGTALHTIPKLYNEKTMLAEPVRVRVGGYTFYVGSSTYVSEDKDPFGSDGFLFNRL</sequence>
<dbReference type="EMBL" id="ML976706">
    <property type="protein sequence ID" value="KAF1969820.1"/>
    <property type="molecule type" value="Genomic_DNA"/>
</dbReference>
<evidence type="ECO:0000313" key="4">
    <source>
        <dbReference type="EMBL" id="KAF1969820.1"/>
    </source>
</evidence>
<dbReference type="OrthoDB" id="6409228at2759"/>
<evidence type="ECO:0000256" key="2">
    <source>
        <dbReference type="ARBA" id="ARBA00007529"/>
    </source>
</evidence>
<gene>
    <name evidence="4" type="ORF">BU23DRAFT_557423</name>
</gene>
<comment type="catalytic activity">
    <reaction evidence="1">
        <text>trans-3-hydroxy-L-proline = 1-pyrroline-2-carboxylate + H2O</text>
        <dbReference type="Rhea" id="RHEA:10320"/>
        <dbReference type="ChEBI" id="CHEBI:15377"/>
        <dbReference type="ChEBI" id="CHEBI:39785"/>
        <dbReference type="ChEBI" id="CHEBI:57938"/>
        <dbReference type="EC" id="4.2.1.77"/>
    </reaction>
</comment>